<evidence type="ECO:0000256" key="4">
    <source>
        <dbReference type="ARBA" id="ARBA00021008"/>
    </source>
</evidence>
<dbReference type="PANTHER" id="PTHR46552:SF1">
    <property type="entry name" value="NADH-UBIQUINONE OXIDOREDUCTASE CHAIN 2"/>
    <property type="match status" value="1"/>
</dbReference>
<keyword evidence="8" id="KW-0999">Mitochondrion inner membrane</keyword>
<feature type="transmembrane region" description="Helical" evidence="18">
    <location>
        <begin position="7"/>
        <end position="25"/>
    </location>
</feature>
<evidence type="ECO:0000256" key="1">
    <source>
        <dbReference type="ARBA" id="ARBA00004448"/>
    </source>
</evidence>
<dbReference type="EC" id="7.1.1.2" evidence="3"/>
<evidence type="ECO:0000256" key="8">
    <source>
        <dbReference type="ARBA" id="ARBA00022792"/>
    </source>
</evidence>
<dbReference type="PANTHER" id="PTHR46552">
    <property type="entry name" value="NADH-UBIQUINONE OXIDOREDUCTASE CHAIN 2"/>
    <property type="match status" value="1"/>
</dbReference>
<comment type="subcellular location">
    <subcellularLocation>
        <location evidence="1">Mitochondrion inner membrane</location>
        <topology evidence="1">Multi-pass membrane protein</topology>
    </subcellularLocation>
</comment>
<feature type="transmembrane region" description="Helical" evidence="18">
    <location>
        <begin position="224"/>
        <end position="253"/>
    </location>
</feature>
<organism evidence="20">
    <name type="scientific">Brachionus calyciflorus</name>
    <dbReference type="NCBI Taxonomy" id="104777"/>
    <lineage>
        <taxon>Eukaryota</taxon>
        <taxon>Metazoa</taxon>
        <taxon>Spiralia</taxon>
        <taxon>Gnathifera</taxon>
        <taxon>Rotifera</taxon>
        <taxon>Eurotatoria</taxon>
        <taxon>Monogononta</taxon>
        <taxon>Pseudotrocha</taxon>
        <taxon>Ploima</taxon>
        <taxon>Brachionidae</taxon>
        <taxon>Brachionus</taxon>
    </lineage>
</organism>
<reference evidence="20" key="1">
    <citation type="journal article" date="2019" name="Mitochondrial DNA Part B Resour">
        <title>Complete mitochondrial genome of the freshwater monogonont rotifer Brachionus calyciflorus (Rotifera, Brachionidae).</title>
        <authorList>
            <person name="Choi B.-S."/>
            <person name="Lee Y.H."/>
            <person name="Hagiwara A."/>
            <person name="Lee J.-S."/>
        </authorList>
    </citation>
    <scope>NUCLEOTIDE SEQUENCE</scope>
</reference>
<evidence type="ECO:0000256" key="2">
    <source>
        <dbReference type="ARBA" id="ARBA00007012"/>
    </source>
</evidence>
<dbReference type="EMBL" id="MN417951">
    <property type="protein sequence ID" value="QHN89963.1"/>
    <property type="molecule type" value="Genomic_DNA"/>
</dbReference>
<evidence type="ECO:0000313" key="20">
    <source>
        <dbReference type="EMBL" id="QHN89963.1"/>
    </source>
</evidence>
<gene>
    <name evidence="20" type="primary">ND2</name>
</gene>
<feature type="transmembrane region" description="Helical" evidence="18">
    <location>
        <begin position="99"/>
        <end position="120"/>
    </location>
</feature>
<keyword evidence="12" id="KW-0520">NAD</keyword>
<dbReference type="Pfam" id="PF00361">
    <property type="entry name" value="Proton_antipo_M"/>
    <property type="match status" value="1"/>
</dbReference>
<evidence type="ECO:0000256" key="9">
    <source>
        <dbReference type="ARBA" id="ARBA00022967"/>
    </source>
</evidence>
<dbReference type="GO" id="GO:0006120">
    <property type="term" value="P:mitochondrial electron transport, NADH to ubiquinone"/>
    <property type="evidence" value="ECO:0007669"/>
    <property type="project" value="TreeGrafter"/>
</dbReference>
<keyword evidence="13" id="KW-0830">Ubiquinone</keyword>
<evidence type="ECO:0000256" key="14">
    <source>
        <dbReference type="ARBA" id="ARBA00023128"/>
    </source>
</evidence>
<name>A0A6B9VJ13_9BILA</name>
<evidence type="ECO:0000256" key="7">
    <source>
        <dbReference type="ARBA" id="ARBA00022692"/>
    </source>
</evidence>
<evidence type="ECO:0000256" key="10">
    <source>
        <dbReference type="ARBA" id="ARBA00022982"/>
    </source>
</evidence>
<evidence type="ECO:0000256" key="5">
    <source>
        <dbReference type="ARBA" id="ARBA00022448"/>
    </source>
</evidence>
<feature type="transmembrane region" description="Helical" evidence="18">
    <location>
        <begin position="259"/>
        <end position="276"/>
    </location>
</feature>
<keyword evidence="11 18" id="KW-1133">Transmembrane helix</keyword>
<evidence type="ECO:0000256" key="12">
    <source>
        <dbReference type="ARBA" id="ARBA00023027"/>
    </source>
</evidence>
<geneLocation type="mitochondrion" evidence="20"/>
<evidence type="ECO:0000256" key="17">
    <source>
        <dbReference type="ARBA" id="ARBA00049551"/>
    </source>
</evidence>
<comment type="catalytic activity">
    <reaction evidence="17">
        <text>a ubiquinone + NADH + 5 H(+)(in) = a ubiquinol + NAD(+) + 4 H(+)(out)</text>
        <dbReference type="Rhea" id="RHEA:29091"/>
        <dbReference type="Rhea" id="RHEA-COMP:9565"/>
        <dbReference type="Rhea" id="RHEA-COMP:9566"/>
        <dbReference type="ChEBI" id="CHEBI:15378"/>
        <dbReference type="ChEBI" id="CHEBI:16389"/>
        <dbReference type="ChEBI" id="CHEBI:17976"/>
        <dbReference type="ChEBI" id="CHEBI:57540"/>
        <dbReference type="ChEBI" id="CHEBI:57945"/>
        <dbReference type="EC" id="7.1.1.2"/>
    </reaction>
</comment>
<dbReference type="InterPro" id="IPR050175">
    <property type="entry name" value="Complex_I_Subunit_2"/>
</dbReference>
<keyword evidence="9" id="KW-1278">Translocase</keyword>
<evidence type="ECO:0000256" key="11">
    <source>
        <dbReference type="ARBA" id="ARBA00022989"/>
    </source>
</evidence>
<dbReference type="InterPro" id="IPR001750">
    <property type="entry name" value="ND/Mrp_TM"/>
</dbReference>
<protein>
    <recommendedName>
        <fullName evidence="4">NADH-ubiquinone oxidoreductase chain 2</fullName>
        <ecNumber evidence="3">7.1.1.2</ecNumber>
    </recommendedName>
    <alternativeName>
        <fullName evidence="16">NADH dehydrogenase subunit 2</fullName>
    </alternativeName>
</protein>
<sequence length="297" mass="35331">MMFMMFSPYSFLFFSTYMLFMFSLFNITNFYYYWSVMELMMLLFMGLSYTLFVSSYSQLMVYFLIQTLSSFMLLVFYIYNLPSLLTMAFLMKLSMFPFFMWYINLIYKFPNFMLWLASTLHKLPPMLMIKLFSLELNTNILWLSIVLTVLFSGVMMLMVLDLRLLLVLSSIGNNSWFLLSQMVNMFVFLFFLVIYSFSLFFLLNSFKGMSKPSLVSSMSSNPYALTLWVLSISGMPPFPVFFGKMLVILSLLMTVDMNYFFMLFLVMNSLMVMGYLQSVMKYFIYIYSSNIHYMLKY</sequence>
<evidence type="ECO:0000256" key="15">
    <source>
        <dbReference type="ARBA" id="ARBA00023136"/>
    </source>
</evidence>
<feature type="transmembrane region" description="Helical" evidence="18">
    <location>
        <begin position="182"/>
        <end position="203"/>
    </location>
</feature>
<proteinExistence type="inferred from homology"/>
<dbReference type="GO" id="GO:0005743">
    <property type="term" value="C:mitochondrial inner membrane"/>
    <property type="evidence" value="ECO:0007669"/>
    <property type="project" value="UniProtKB-SubCell"/>
</dbReference>
<evidence type="ECO:0000256" key="6">
    <source>
        <dbReference type="ARBA" id="ARBA00022660"/>
    </source>
</evidence>
<keyword evidence="14 20" id="KW-0496">Mitochondrion</keyword>
<dbReference type="AlphaFoldDB" id="A0A6B9VJ13"/>
<evidence type="ECO:0000256" key="16">
    <source>
        <dbReference type="ARBA" id="ARBA00031028"/>
    </source>
</evidence>
<keyword evidence="6" id="KW-0679">Respiratory chain</keyword>
<evidence type="ECO:0000256" key="18">
    <source>
        <dbReference type="SAM" id="Phobius"/>
    </source>
</evidence>
<accession>A0A6B9VJ13</accession>
<keyword evidence="5" id="KW-0813">Transport</keyword>
<dbReference type="GO" id="GO:0008137">
    <property type="term" value="F:NADH dehydrogenase (ubiquinone) activity"/>
    <property type="evidence" value="ECO:0007669"/>
    <property type="project" value="UniProtKB-EC"/>
</dbReference>
<keyword evidence="7 18" id="KW-0812">Transmembrane</keyword>
<feature type="domain" description="NADH:quinone oxidoreductase/Mrp antiporter transmembrane" evidence="19">
    <location>
        <begin position="84"/>
        <end position="269"/>
    </location>
</feature>
<evidence type="ECO:0000256" key="3">
    <source>
        <dbReference type="ARBA" id="ARBA00012944"/>
    </source>
</evidence>
<feature type="transmembrane region" description="Helical" evidence="18">
    <location>
        <begin position="31"/>
        <end position="52"/>
    </location>
</feature>
<keyword evidence="10" id="KW-0249">Electron transport</keyword>
<feature type="transmembrane region" description="Helical" evidence="18">
    <location>
        <begin position="59"/>
        <end position="79"/>
    </location>
</feature>
<feature type="transmembrane region" description="Helical" evidence="18">
    <location>
        <begin position="140"/>
        <end position="162"/>
    </location>
</feature>
<evidence type="ECO:0000256" key="13">
    <source>
        <dbReference type="ARBA" id="ARBA00023075"/>
    </source>
</evidence>
<evidence type="ECO:0000259" key="19">
    <source>
        <dbReference type="Pfam" id="PF00361"/>
    </source>
</evidence>
<keyword evidence="15 18" id="KW-0472">Membrane</keyword>
<comment type="similarity">
    <text evidence="2">Belongs to the complex I subunit 2 family.</text>
</comment>